<gene>
    <name evidence="4" type="ORF">M0811_05659</name>
</gene>
<dbReference type="Pfam" id="PF00795">
    <property type="entry name" value="CN_hydrolase"/>
    <property type="match status" value="1"/>
</dbReference>
<evidence type="ECO:0000256" key="2">
    <source>
        <dbReference type="SAM" id="SignalP"/>
    </source>
</evidence>
<proteinExistence type="predicted"/>
<dbReference type="GO" id="GO:0050126">
    <property type="term" value="F:N-carbamoylputrescine amidase activity"/>
    <property type="evidence" value="ECO:0007669"/>
    <property type="project" value="TreeGrafter"/>
</dbReference>
<dbReference type="InterPro" id="IPR003010">
    <property type="entry name" value="C-N_Hydrolase"/>
</dbReference>
<keyword evidence="1" id="KW-0378">Hydrolase</keyword>
<dbReference type="PROSITE" id="PS50263">
    <property type="entry name" value="CN_HYDROLASE"/>
    <property type="match status" value="1"/>
</dbReference>
<evidence type="ECO:0000256" key="1">
    <source>
        <dbReference type="ARBA" id="ARBA00022801"/>
    </source>
</evidence>
<protein>
    <submittedName>
        <fullName evidence="4">Nitrilase</fullName>
    </submittedName>
</protein>
<dbReference type="OrthoDB" id="10250282at2759"/>
<dbReference type="InterPro" id="IPR050345">
    <property type="entry name" value="Aliph_Amidase/BUP"/>
</dbReference>
<feature type="signal peptide" evidence="2">
    <location>
        <begin position="1"/>
        <end position="22"/>
    </location>
</feature>
<dbReference type="SUPFAM" id="SSF56317">
    <property type="entry name" value="Carbon-nitrogen hydrolase"/>
    <property type="match status" value="1"/>
</dbReference>
<feature type="domain" description="CN hydrolase" evidence="3">
    <location>
        <begin position="44"/>
        <end position="285"/>
    </location>
</feature>
<evidence type="ECO:0000313" key="4">
    <source>
        <dbReference type="EMBL" id="KAJ5077560.1"/>
    </source>
</evidence>
<keyword evidence="2" id="KW-0732">Signal</keyword>
<reference evidence="4" key="1">
    <citation type="submission" date="2022-10" db="EMBL/GenBank/DDBJ databases">
        <title>Novel sulphate-reducing endosymbionts in the free-living metamonad Anaeramoeba.</title>
        <authorList>
            <person name="Jerlstrom-Hultqvist J."/>
            <person name="Cepicka I."/>
            <person name="Gallot-Lavallee L."/>
            <person name="Salas-Leiva D."/>
            <person name="Curtis B.A."/>
            <person name="Zahonova K."/>
            <person name="Pipaliya S."/>
            <person name="Dacks J."/>
            <person name="Roger A.J."/>
        </authorList>
    </citation>
    <scope>NUCLEOTIDE SEQUENCE</scope>
    <source>
        <strain evidence="4">BMAN</strain>
    </source>
</reference>
<dbReference type="EMBL" id="JAPDFW010000057">
    <property type="protein sequence ID" value="KAJ5077560.1"/>
    <property type="molecule type" value="Genomic_DNA"/>
</dbReference>
<comment type="caution">
    <text evidence="4">The sequence shown here is derived from an EMBL/GenBank/DDBJ whole genome shotgun (WGS) entry which is preliminary data.</text>
</comment>
<dbReference type="AlphaFoldDB" id="A0A9Q0LRW2"/>
<evidence type="ECO:0000313" key="5">
    <source>
        <dbReference type="Proteomes" id="UP001149090"/>
    </source>
</evidence>
<dbReference type="GO" id="GO:0033388">
    <property type="term" value="P:putrescine biosynthetic process from arginine"/>
    <property type="evidence" value="ECO:0007669"/>
    <property type="project" value="TreeGrafter"/>
</dbReference>
<dbReference type="Proteomes" id="UP001149090">
    <property type="component" value="Unassembled WGS sequence"/>
</dbReference>
<dbReference type="InterPro" id="IPR036526">
    <property type="entry name" value="C-N_Hydrolase_sf"/>
</dbReference>
<sequence length="312" mass="34833">MLFRILLLNCFLLICTLWNVLGIVYPQQTRTQQGACDREKTPTLTVGIFQCASVFGDKTANLNQMEATSRKAQALGIELVIFPELYLTGYTDFSLEKVRQMAEFSDGPSFVRASSIAQKYNVSLAYGYVEKDENGTMYDSAMLINQTGDRLLNYRKTHPTDIERYYFAEGSDYAPVVDLNGIKISLLICFDISFPEASRVLALNNAEFIIIGTANGYPAELNDLSKKVTPTRAGENMVYVAYVNFAQTNGSIPFYGLSRLCDPTGADVLVAGSSSTELLFADICPQMFNPNPNPFFKEFRRPEIDGKICQIY</sequence>
<feature type="chain" id="PRO_5040172966" evidence="2">
    <location>
        <begin position="23"/>
        <end position="312"/>
    </location>
</feature>
<keyword evidence="5" id="KW-1185">Reference proteome</keyword>
<name>A0A9Q0LRW2_ANAIG</name>
<dbReference type="Gene3D" id="3.60.110.10">
    <property type="entry name" value="Carbon-nitrogen hydrolase"/>
    <property type="match status" value="1"/>
</dbReference>
<dbReference type="PANTHER" id="PTHR43674">
    <property type="entry name" value="NITRILASE C965.09-RELATED"/>
    <property type="match status" value="1"/>
</dbReference>
<accession>A0A9Q0LRW2</accession>
<organism evidence="4 5">
    <name type="scientific">Anaeramoeba ignava</name>
    <name type="common">Anaerobic marine amoeba</name>
    <dbReference type="NCBI Taxonomy" id="1746090"/>
    <lineage>
        <taxon>Eukaryota</taxon>
        <taxon>Metamonada</taxon>
        <taxon>Anaeramoebidae</taxon>
        <taxon>Anaeramoeba</taxon>
    </lineage>
</organism>
<evidence type="ECO:0000259" key="3">
    <source>
        <dbReference type="PROSITE" id="PS50263"/>
    </source>
</evidence>
<dbReference type="PANTHER" id="PTHR43674:SF2">
    <property type="entry name" value="BETA-UREIDOPROPIONASE"/>
    <property type="match status" value="1"/>
</dbReference>